<sequence length="662" mass="74900">MVKNQNEFNEKFNDKEIDEIEIKRKKFEGQLIIKDYSKLEEIYLYNVSSIDKITLKDLPQLEKCTIRGCGIKELAIENCSQIKELNVESNLLTSLEFAKNLPNLQRLEVDGNLELASGSEFLPKGLKKFSCDNTKLPSLEQKYETLKGIMTSVTKETQKELVGKLDQEIKEASGQLRTKEIVLNLTKGVAGLKEVKKDLETNLAESEAKIKRLETELAEAKARAEQRQKKIEELSQEHSLEEIEQTPINEKTITFLRAKSIFLNARQETIGELQKCFIDLQKKFGKGKVIGEVSSAISGVGGVLDTVTFGITGAIGEVIKLGSTFSQIVLAEKGNEEFQISLKDEKELIQLHKDYDSLVSFKSGTNILDLRGRTRDGKARAFNTDYEIFSILESKNLGEEKASLFYQEQQIGAKIRRLENQLEGLKNSAKDKLKKRELLLQKFLNNQAALTTSERELLERKITKEELDNICQVQVALTNSQRELAILQEQQAQSAKICDKLEASLNIGKHAKTDEKGKLISAGGNAFSSLTLGIIKALGEAIQSLNSSSKRKLSAKLSAEFQKHLATEEDILKLFAKDYFSLINVIKENKELAISFYIIRYLKLENRLESENLELFASDYETFKSELGKEQNWFEQKSTELQKQERQENLEQNVVSEKAGMP</sequence>
<keyword evidence="4" id="KW-1185">Reference proteome</keyword>
<name>A0A9N9F2E6_9GLOM</name>
<dbReference type="EMBL" id="CAJVPL010000506">
    <property type="protein sequence ID" value="CAG8504554.1"/>
    <property type="molecule type" value="Genomic_DNA"/>
</dbReference>
<evidence type="ECO:0000256" key="2">
    <source>
        <dbReference type="SAM" id="MobiDB-lite"/>
    </source>
</evidence>
<dbReference type="AlphaFoldDB" id="A0A9N9F2E6"/>
<feature type="compositionally biased region" description="Basic and acidic residues" evidence="2">
    <location>
        <begin position="638"/>
        <end position="649"/>
    </location>
</feature>
<evidence type="ECO:0000313" key="4">
    <source>
        <dbReference type="Proteomes" id="UP000789831"/>
    </source>
</evidence>
<evidence type="ECO:0000313" key="3">
    <source>
        <dbReference type="EMBL" id="CAG8504554.1"/>
    </source>
</evidence>
<dbReference type="SUPFAM" id="SSF52058">
    <property type="entry name" value="L domain-like"/>
    <property type="match status" value="1"/>
</dbReference>
<dbReference type="InterPro" id="IPR032675">
    <property type="entry name" value="LRR_dom_sf"/>
</dbReference>
<reference evidence="3" key="1">
    <citation type="submission" date="2021-06" db="EMBL/GenBank/DDBJ databases">
        <authorList>
            <person name="Kallberg Y."/>
            <person name="Tangrot J."/>
            <person name="Rosling A."/>
        </authorList>
    </citation>
    <scope>NUCLEOTIDE SEQUENCE</scope>
    <source>
        <strain evidence="3">MT106</strain>
    </source>
</reference>
<evidence type="ECO:0000256" key="1">
    <source>
        <dbReference type="SAM" id="Coils"/>
    </source>
</evidence>
<gene>
    <name evidence="3" type="ORF">AGERDE_LOCUS4422</name>
</gene>
<protein>
    <submittedName>
        <fullName evidence="3">9730_t:CDS:1</fullName>
    </submittedName>
</protein>
<keyword evidence="1" id="KW-0175">Coiled coil</keyword>
<feature type="region of interest" description="Disordered" evidence="2">
    <location>
        <begin position="638"/>
        <end position="662"/>
    </location>
</feature>
<dbReference type="OrthoDB" id="2439735at2759"/>
<feature type="coiled-coil region" evidence="1">
    <location>
        <begin position="189"/>
        <end position="244"/>
    </location>
</feature>
<dbReference type="Proteomes" id="UP000789831">
    <property type="component" value="Unassembled WGS sequence"/>
</dbReference>
<proteinExistence type="predicted"/>
<accession>A0A9N9F2E6</accession>
<organism evidence="3 4">
    <name type="scientific">Ambispora gerdemannii</name>
    <dbReference type="NCBI Taxonomy" id="144530"/>
    <lineage>
        <taxon>Eukaryota</taxon>
        <taxon>Fungi</taxon>
        <taxon>Fungi incertae sedis</taxon>
        <taxon>Mucoromycota</taxon>
        <taxon>Glomeromycotina</taxon>
        <taxon>Glomeromycetes</taxon>
        <taxon>Archaeosporales</taxon>
        <taxon>Ambisporaceae</taxon>
        <taxon>Ambispora</taxon>
    </lineage>
</organism>
<comment type="caution">
    <text evidence="3">The sequence shown here is derived from an EMBL/GenBank/DDBJ whole genome shotgun (WGS) entry which is preliminary data.</text>
</comment>
<dbReference type="Gene3D" id="3.80.10.10">
    <property type="entry name" value="Ribonuclease Inhibitor"/>
    <property type="match status" value="1"/>
</dbReference>
<feature type="coiled-coil region" evidence="1">
    <location>
        <begin position="408"/>
        <end position="435"/>
    </location>
</feature>